<evidence type="ECO:0000259" key="7">
    <source>
        <dbReference type="PROSITE" id="PS50106"/>
    </source>
</evidence>
<evidence type="ECO:0000256" key="6">
    <source>
        <dbReference type="SAM" id="SignalP"/>
    </source>
</evidence>
<keyword evidence="6" id="KW-0732">Signal</keyword>
<dbReference type="GO" id="GO:0007165">
    <property type="term" value="P:signal transduction"/>
    <property type="evidence" value="ECO:0007669"/>
    <property type="project" value="TreeGrafter"/>
</dbReference>
<feature type="domain" description="SLH" evidence="8">
    <location>
        <begin position="498"/>
        <end position="557"/>
    </location>
</feature>
<dbReference type="GO" id="GO:0006508">
    <property type="term" value="P:proteolysis"/>
    <property type="evidence" value="ECO:0007669"/>
    <property type="project" value="UniProtKB-KW"/>
</dbReference>
<dbReference type="Gene3D" id="3.30.750.44">
    <property type="match status" value="1"/>
</dbReference>
<dbReference type="RefSeq" id="WP_256304333.1">
    <property type="nucleotide sequence ID" value="NZ_JANFYS010000023.1"/>
</dbReference>
<evidence type="ECO:0000256" key="3">
    <source>
        <dbReference type="ARBA" id="ARBA00022737"/>
    </source>
</evidence>
<comment type="caution">
    <text evidence="9">The sequence shown here is derived from an EMBL/GenBank/DDBJ whole genome shotgun (WGS) entry which is preliminary data.</text>
</comment>
<dbReference type="InterPro" id="IPR036034">
    <property type="entry name" value="PDZ_sf"/>
</dbReference>
<keyword evidence="5" id="KW-0720">Serine protease</keyword>
<dbReference type="CDD" id="cd07560">
    <property type="entry name" value="Peptidase_S41_CPP"/>
    <property type="match status" value="1"/>
</dbReference>
<dbReference type="PANTHER" id="PTHR32060">
    <property type="entry name" value="TAIL-SPECIFIC PROTEASE"/>
    <property type="match status" value="1"/>
</dbReference>
<evidence type="ECO:0000313" key="9">
    <source>
        <dbReference type="EMBL" id="MCQ4771044.1"/>
    </source>
</evidence>
<protein>
    <submittedName>
        <fullName evidence="9">S41 family peptidase</fullName>
    </submittedName>
</protein>
<dbReference type="InterPro" id="IPR001478">
    <property type="entry name" value="PDZ"/>
</dbReference>
<dbReference type="Pfam" id="PF03572">
    <property type="entry name" value="Peptidase_S41"/>
    <property type="match status" value="1"/>
</dbReference>
<feature type="chain" id="PRO_5043330460" evidence="6">
    <location>
        <begin position="27"/>
        <end position="634"/>
    </location>
</feature>
<gene>
    <name evidence="9" type="ORF">NE579_11310</name>
</gene>
<feature type="domain" description="SLH" evidence="8">
    <location>
        <begin position="432"/>
        <end position="495"/>
    </location>
</feature>
<feature type="domain" description="SLH" evidence="8">
    <location>
        <begin position="563"/>
        <end position="625"/>
    </location>
</feature>
<dbReference type="Gene3D" id="3.90.226.10">
    <property type="entry name" value="2-enoyl-CoA Hydratase, Chain A, domain 1"/>
    <property type="match status" value="1"/>
</dbReference>
<dbReference type="SMART" id="SM00228">
    <property type="entry name" value="PDZ"/>
    <property type="match status" value="1"/>
</dbReference>
<evidence type="ECO:0000313" key="10">
    <source>
        <dbReference type="Proteomes" id="UP001204562"/>
    </source>
</evidence>
<dbReference type="PROSITE" id="PS51272">
    <property type="entry name" value="SLH"/>
    <property type="match status" value="3"/>
</dbReference>
<dbReference type="Gene3D" id="2.30.42.10">
    <property type="match status" value="1"/>
</dbReference>
<dbReference type="Pfam" id="PF13180">
    <property type="entry name" value="PDZ_2"/>
    <property type="match status" value="1"/>
</dbReference>
<dbReference type="GO" id="GO:0030288">
    <property type="term" value="C:outer membrane-bounded periplasmic space"/>
    <property type="evidence" value="ECO:0007669"/>
    <property type="project" value="TreeGrafter"/>
</dbReference>
<dbReference type="SUPFAM" id="SSF52096">
    <property type="entry name" value="ClpP/crotonase"/>
    <property type="match status" value="1"/>
</dbReference>
<dbReference type="InterPro" id="IPR001119">
    <property type="entry name" value="SLH_dom"/>
</dbReference>
<accession>A0AAW5JT25</accession>
<dbReference type="InterPro" id="IPR004447">
    <property type="entry name" value="Peptidase_S41A"/>
</dbReference>
<feature type="domain" description="PDZ" evidence="7">
    <location>
        <begin position="87"/>
        <end position="142"/>
    </location>
</feature>
<dbReference type="SMART" id="SM00245">
    <property type="entry name" value="TSPc"/>
    <property type="match status" value="1"/>
</dbReference>
<dbReference type="PANTHER" id="PTHR32060:SF30">
    <property type="entry name" value="CARBOXY-TERMINAL PROCESSING PROTEASE CTPA"/>
    <property type="match status" value="1"/>
</dbReference>
<proteinExistence type="inferred from homology"/>
<dbReference type="PROSITE" id="PS50106">
    <property type="entry name" value="PDZ"/>
    <property type="match status" value="1"/>
</dbReference>
<dbReference type="SUPFAM" id="SSF50156">
    <property type="entry name" value="PDZ domain-like"/>
    <property type="match status" value="1"/>
</dbReference>
<evidence type="ECO:0000256" key="1">
    <source>
        <dbReference type="ARBA" id="ARBA00009179"/>
    </source>
</evidence>
<keyword evidence="2" id="KW-0645">Protease</keyword>
<dbReference type="InterPro" id="IPR005151">
    <property type="entry name" value="Tail-specific_protease"/>
</dbReference>
<dbReference type="InterPro" id="IPR029045">
    <property type="entry name" value="ClpP/crotonase-like_dom_sf"/>
</dbReference>
<feature type="signal peptide" evidence="6">
    <location>
        <begin position="1"/>
        <end position="26"/>
    </location>
</feature>
<keyword evidence="4" id="KW-0378">Hydrolase</keyword>
<evidence type="ECO:0000256" key="5">
    <source>
        <dbReference type="ARBA" id="ARBA00022825"/>
    </source>
</evidence>
<dbReference type="Proteomes" id="UP001204562">
    <property type="component" value="Unassembled WGS sequence"/>
</dbReference>
<dbReference type="AlphaFoldDB" id="A0AAW5JT25"/>
<keyword evidence="3" id="KW-0677">Repeat</keyword>
<comment type="similarity">
    <text evidence="1">Belongs to the peptidase S41A family.</text>
</comment>
<dbReference type="GO" id="GO:0008236">
    <property type="term" value="F:serine-type peptidase activity"/>
    <property type="evidence" value="ECO:0007669"/>
    <property type="project" value="UniProtKB-KW"/>
</dbReference>
<evidence type="ECO:0000259" key="8">
    <source>
        <dbReference type="PROSITE" id="PS51272"/>
    </source>
</evidence>
<dbReference type="Pfam" id="PF00395">
    <property type="entry name" value="SLH"/>
    <property type="match status" value="2"/>
</dbReference>
<organism evidence="9 10">
    <name type="scientific">Intestinimonas massiliensis</name>
    <name type="common">ex Afouda et al. 2020</name>
    <dbReference type="NCBI Taxonomy" id="1673721"/>
    <lineage>
        <taxon>Bacteria</taxon>
        <taxon>Bacillati</taxon>
        <taxon>Bacillota</taxon>
        <taxon>Clostridia</taxon>
        <taxon>Eubacteriales</taxon>
        <taxon>Intestinimonas</taxon>
    </lineage>
</organism>
<name>A0AAW5JT25_9FIRM</name>
<sequence>MKKSVFRRAAALLLALVTVLTPAAGAITVEEARDLLRESYVDPIDEEILALPTIQEITDALGDPYTYYMTAEEYQRFQDSLSDTAVVGIGVMAGYSKEGLVVSSVAPDSPAAQAGLRVGDAIVAVDGTTLEEAGSSEALALLVPGESGTDVEVTVLRDGKTFTATMTRAEVVFPTATGQVADGHIGWLEVSSFGENTGDYFEQYILEENEQADRWVVDLRGNPGGYGSAVIQALGYFLGNQNVAYLMGRDLRPAAWRPNPFPVEIPPLTDEPMIVLVDGASASASELFAGAVRDYRAALVIGARTYGKGIAQSVIELEDGSAFKITTDRYYSPYWVTPDRSGVLPNLVVDPDLADGVARLLSGKPVEKAGSDVLVIELVDRQWYVHKDEAVSSDYRAAFAQLLAALAPHTPMTLNGKEVTPAQVSAAWGVDYDSRWFSDVDGTDYADEINALAVLGVLNGDENGTFDPDGELTRAELCALVVQAMGYWCWQSQGRAPFADVPEDVWYANAVDILYHLGLLQGDEKGNFNPNALIDHQQFLTILARVGSQADMTVRQAVTDAAELDHSAAAAFGAWAQDAVLALDELDILLEPLTDMDPTAATTRAEAAALMYNFMAYSGILTSVETGEAAEAAA</sequence>
<dbReference type="GO" id="GO:0004175">
    <property type="term" value="F:endopeptidase activity"/>
    <property type="evidence" value="ECO:0007669"/>
    <property type="project" value="TreeGrafter"/>
</dbReference>
<dbReference type="EMBL" id="JANFYS010000023">
    <property type="protein sequence ID" value="MCQ4771044.1"/>
    <property type="molecule type" value="Genomic_DNA"/>
</dbReference>
<evidence type="ECO:0000256" key="4">
    <source>
        <dbReference type="ARBA" id="ARBA00022801"/>
    </source>
</evidence>
<evidence type="ECO:0000256" key="2">
    <source>
        <dbReference type="ARBA" id="ARBA00022670"/>
    </source>
</evidence>
<dbReference type="CDD" id="cd06782">
    <property type="entry name" value="cpPDZ_CPP-like"/>
    <property type="match status" value="1"/>
</dbReference>
<reference evidence="9" key="1">
    <citation type="submission" date="2022-06" db="EMBL/GenBank/DDBJ databases">
        <title>Isolation of gut microbiota from human fecal samples.</title>
        <authorList>
            <person name="Pamer E.G."/>
            <person name="Barat B."/>
            <person name="Waligurski E."/>
            <person name="Medina S."/>
            <person name="Paddock L."/>
            <person name="Mostad J."/>
        </authorList>
    </citation>
    <scope>NUCLEOTIDE SEQUENCE</scope>
    <source>
        <strain evidence="9">DFI.9.91</strain>
    </source>
</reference>